<feature type="signal peptide" evidence="3">
    <location>
        <begin position="1"/>
        <end position="19"/>
    </location>
</feature>
<feature type="region of interest" description="Disordered" evidence="1">
    <location>
        <begin position="91"/>
        <end position="155"/>
    </location>
</feature>
<dbReference type="HOGENOM" id="CLU_1171323_0_0_1"/>
<proteinExistence type="predicted"/>
<keyword evidence="2" id="KW-1133">Transmembrane helix</keyword>
<name>A0A0A1SNW4_9HYPO</name>
<keyword evidence="3" id="KW-0732">Signal</keyword>
<evidence type="ECO:0000313" key="5">
    <source>
        <dbReference type="Proteomes" id="UP000039046"/>
    </source>
</evidence>
<feature type="compositionally biased region" description="Low complexity" evidence="1">
    <location>
        <begin position="118"/>
        <end position="136"/>
    </location>
</feature>
<feature type="transmembrane region" description="Helical" evidence="2">
    <location>
        <begin position="217"/>
        <end position="236"/>
    </location>
</feature>
<evidence type="ECO:0000256" key="3">
    <source>
        <dbReference type="SAM" id="SignalP"/>
    </source>
</evidence>
<keyword evidence="5" id="KW-1185">Reference proteome</keyword>
<gene>
    <name evidence="4" type="ORF">VHEMI02187</name>
</gene>
<dbReference type="Proteomes" id="UP000039046">
    <property type="component" value="Unassembled WGS sequence"/>
</dbReference>
<reference evidence="4 5" key="1">
    <citation type="journal article" date="2015" name="Genome Announc.">
        <title>Draft Genome Sequence and Gene Annotation of the Entomopathogenic Fungus Verticillium hemipterigenum.</title>
        <authorList>
            <person name="Horn F."/>
            <person name="Habel A."/>
            <person name="Scharf D.H."/>
            <person name="Dworschak J."/>
            <person name="Brakhage A.A."/>
            <person name="Guthke R."/>
            <person name="Hertweck C."/>
            <person name="Linde J."/>
        </authorList>
    </citation>
    <scope>NUCLEOTIDE SEQUENCE [LARGE SCALE GENOMIC DNA]</scope>
</reference>
<evidence type="ECO:0000256" key="1">
    <source>
        <dbReference type="SAM" id="MobiDB-lite"/>
    </source>
</evidence>
<sequence>MSECMYWFSICCLAERVSCIVLVRHFEQTLTKSRECRCGNDPKSIQEVDEAMCDHCCMNDPKLGECGNSCPPEHPSIANVYQRHAVLQQYTSVSPAPPPPPVEPSCPPKSTEQPVPEPVSVSEVVSELPAASAPCPSSTPPPYQAPQGSAPAPQTYATAVNSSAQPTTLVAAASTSPCVSPEPEISPAYQSSAWAASTQAYGTPYVPSQVPAGSGSVSLVALTTTFFVMIILSVMFN</sequence>
<keyword evidence="2" id="KW-0472">Membrane</keyword>
<evidence type="ECO:0000256" key="2">
    <source>
        <dbReference type="SAM" id="Phobius"/>
    </source>
</evidence>
<evidence type="ECO:0000313" key="4">
    <source>
        <dbReference type="EMBL" id="CEJ82098.1"/>
    </source>
</evidence>
<organism evidence="4 5">
    <name type="scientific">[Torrubiella] hemipterigena</name>
    <dbReference type="NCBI Taxonomy" id="1531966"/>
    <lineage>
        <taxon>Eukaryota</taxon>
        <taxon>Fungi</taxon>
        <taxon>Dikarya</taxon>
        <taxon>Ascomycota</taxon>
        <taxon>Pezizomycotina</taxon>
        <taxon>Sordariomycetes</taxon>
        <taxon>Hypocreomycetidae</taxon>
        <taxon>Hypocreales</taxon>
        <taxon>Clavicipitaceae</taxon>
        <taxon>Clavicipitaceae incertae sedis</taxon>
        <taxon>'Torrubiella' clade</taxon>
    </lineage>
</organism>
<evidence type="ECO:0008006" key="6">
    <source>
        <dbReference type="Google" id="ProtNLM"/>
    </source>
</evidence>
<accession>A0A0A1SNW4</accession>
<dbReference type="AlphaFoldDB" id="A0A0A1SNW4"/>
<feature type="compositionally biased region" description="Pro residues" evidence="1">
    <location>
        <begin position="95"/>
        <end position="107"/>
    </location>
</feature>
<feature type="chain" id="PRO_5001979178" description="WSC domain-containing protein" evidence="3">
    <location>
        <begin position="20"/>
        <end position="237"/>
    </location>
</feature>
<dbReference type="EMBL" id="CDHN01000001">
    <property type="protein sequence ID" value="CEJ82098.1"/>
    <property type="molecule type" value="Genomic_DNA"/>
</dbReference>
<protein>
    <recommendedName>
        <fullName evidence="6">WSC domain-containing protein</fullName>
    </recommendedName>
</protein>
<keyword evidence="2" id="KW-0812">Transmembrane</keyword>